<accession>A0A3R8Q8D5</accession>
<comment type="caution">
    <text evidence="2">The sequence shown here is derived from an EMBL/GenBank/DDBJ whole genome shotgun (WGS) entry which is preliminary data.</text>
</comment>
<dbReference type="InterPro" id="IPR022742">
    <property type="entry name" value="Hydrolase_4"/>
</dbReference>
<dbReference type="InterPro" id="IPR029058">
    <property type="entry name" value="AB_hydrolase_fold"/>
</dbReference>
<gene>
    <name evidence="2" type="ORF">D7D48_03235</name>
</gene>
<sequence length="316" mass="35321">MSNTAMNRRAIPAEAVESIWHAADQWAIRRIDWQGANPPRGSLLFLPGRGDHYEKYLETLAYYADAGWRVTAIDWRGQGESGRLLADPHVGHIDDFATWIADLRHFWNAWKQEKPGLHVVMAHSMGGQLAMRALVEKAIDPDAVVLSAPMLGIQTGGLPLALNHAFAKLMVKIGKGNDAAWKISEKPMSPMEMRGKMLTHDDARYEDEIAWWKLRPNVKLGPPSWHWIERAIASIRMLEAPGLLEAVKTPILLLATTGDQLVSTPRVIADSKRLPHAEILIFGKEAAHELLREADPVRDQCLARIDSFLEANAPRP</sequence>
<dbReference type="Pfam" id="PF12146">
    <property type="entry name" value="Hydrolase_4"/>
    <property type="match status" value="1"/>
</dbReference>
<evidence type="ECO:0000259" key="1">
    <source>
        <dbReference type="Pfam" id="PF12146"/>
    </source>
</evidence>
<dbReference type="Proteomes" id="UP000268553">
    <property type="component" value="Unassembled WGS sequence"/>
</dbReference>
<dbReference type="SUPFAM" id="SSF53474">
    <property type="entry name" value="alpha/beta-Hydrolases"/>
    <property type="match status" value="1"/>
</dbReference>
<keyword evidence="3" id="KW-1185">Reference proteome</keyword>
<organism evidence="2 3">
    <name type="scientific">Sphingorhabdus wooponensis</name>
    <dbReference type="NCBI Taxonomy" id="940136"/>
    <lineage>
        <taxon>Bacteria</taxon>
        <taxon>Pseudomonadati</taxon>
        <taxon>Pseudomonadota</taxon>
        <taxon>Alphaproteobacteria</taxon>
        <taxon>Sphingomonadales</taxon>
        <taxon>Sphingomonadaceae</taxon>
        <taxon>Sphingorhabdus</taxon>
    </lineage>
</organism>
<dbReference type="PANTHER" id="PTHR11614">
    <property type="entry name" value="PHOSPHOLIPASE-RELATED"/>
    <property type="match status" value="1"/>
</dbReference>
<dbReference type="GO" id="GO:0016787">
    <property type="term" value="F:hydrolase activity"/>
    <property type="evidence" value="ECO:0007669"/>
    <property type="project" value="UniProtKB-KW"/>
</dbReference>
<proteinExistence type="predicted"/>
<dbReference type="RefSeq" id="WP_125229920.1">
    <property type="nucleotide sequence ID" value="NZ_RWJI01000001.1"/>
</dbReference>
<name>A0A3R8Q8D5_9SPHN</name>
<protein>
    <submittedName>
        <fullName evidence="2">Alpha/beta hydrolase</fullName>
    </submittedName>
</protein>
<dbReference type="EMBL" id="RWJI01000001">
    <property type="protein sequence ID" value="RRQ51904.1"/>
    <property type="molecule type" value="Genomic_DNA"/>
</dbReference>
<keyword evidence="2" id="KW-0378">Hydrolase</keyword>
<dbReference type="InterPro" id="IPR051044">
    <property type="entry name" value="MAG_DAG_Lipase"/>
</dbReference>
<evidence type="ECO:0000313" key="3">
    <source>
        <dbReference type="Proteomes" id="UP000268553"/>
    </source>
</evidence>
<dbReference type="AlphaFoldDB" id="A0A3R8Q8D5"/>
<dbReference type="OrthoDB" id="9788260at2"/>
<feature type="domain" description="Serine aminopeptidase S33" evidence="1">
    <location>
        <begin position="38"/>
        <end position="295"/>
    </location>
</feature>
<reference evidence="2 3" key="1">
    <citation type="submission" date="2018-12" db="EMBL/GenBank/DDBJ databases">
        <authorList>
            <person name="Kim S.-J."/>
            <person name="Jung G.-Y."/>
        </authorList>
    </citation>
    <scope>NUCLEOTIDE SEQUENCE [LARGE SCALE GENOMIC DNA]</scope>
    <source>
        <strain evidence="2 3">03SU3-P</strain>
    </source>
</reference>
<evidence type="ECO:0000313" key="2">
    <source>
        <dbReference type="EMBL" id="RRQ51904.1"/>
    </source>
</evidence>
<dbReference type="Gene3D" id="3.40.50.1820">
    <property type="entry name" value="alpha/beta hydrolase"/>
    <property type="match status" value="1"/>
</dbReference>